<gene>
    <name evidence="2" type="ORF">E0L32_004375</name>
</gene>
<dbReference type="RefSeq" id="XP_030997106.1">
    <property type="nucleotide sequence ID" value="XM_031138778.1"/>
</dbReference>
<feature type="region of interest" description="Disordered" evidence="1">
    <location>
        <begin position="312"/>
        <end position="341"/>
    </location>
</feature>
<dbReference type="InParanoid" id="A0A507AX87"/>
<evidence type="ECO:0000313" key="3">
    <source>
        <dbReference type="Proteomes" id="UP000319257"/>
    </source>
</evidence>
<protein>
    <submittedName>
        <fullName evidence="2">Uncharacterized protein</fullName>
    </submittedName>
</protein>
<feature type="region of interest" description="Disordered" evidence="1">
    <location>
        <begin position="505"/>
        <end position="564"/>
    </location>
</feature>
<organism evidence="2 3">
    <name type="scientific">Thyridium curvatum</name>
    <dbReference type="NCBI Taxonomy" id="1093900"/>
    <lineage>
        <taxon>Eukaryota</taxon>
        <taxon>Fungi</taxon>
        <taxon>Dikarya</taxon>
        <taxon>Ascomycota</taxon>
        <taxon>Pezizomycotina</taxon>
        <taxon>Sordariomycetes</taxon>
        <taxon>Sordariomycetidae</taxon>
        <taxon>Thyridiales</taxon>
        <taxon>Thyridiaceae</taxon>
        <taxon>Thyridium</taxon>
    </lineage>
</organism>
<feature type="compositionally biased region" description="Polar residues" evidence="1">
    <location>
        <begin position="527"/>
        <end position="546"/>
    </location>
</feature>
<feature type="region of interest" description="Disordered" evidence="1">
    <location>
        <begin position="253"/>
        <end position="290"/>
    </location>
</feature>
<feature type="region of interest" description="Disordered" evidence="1">
    <location>
        <begin position="436"/>
        <end position="464"/>
    </location>
</feature>
<feature type="compositionally biased region" description="Polar residues" evidence="1">
    <location>
        <begin position="135"/>
        <end position="158"/>
    </location>
</feature>
<dbReference type="GeneID" id="41971822"/>
<proteinExistence type="predicted"/>
<keyword evidence="3" id="KW-1185">Reference proteome</keyword>
<reference evidence="2 3" key="1">
    <citation type="submission" date="2019-06" db="EMBL/GenBank/DDBJ databases">
        <title>Draft genome sequence of the filamentous fungus Phialemoniopsis curvata isolated from diesel fuel.</title>
        <authorList>
            <person name="Varaljay V.A."/>
            <person name="Lyon W.J."/>
            <person name="Crouch A.L."/>
            <person name="Drake C.E."/>
            <person name="Hollomon J.M."/>
            <person name="Nadeau L.J."/>
            <person name="Nunn H.S."/>
            <person name="Stevenson B.S."/>
            <person name="Bojanowski C.L."/>
            <person name="Crookes-Goodson W.J."/>
        </authorList>
    </citation>
    <scope>NUCLEOTIDE SEQUENCE [LARGE SCALE GENOMIC DNA]</scope>
    <source>
        <strain evidence="2 3">D216</strain>
    </source>
</reference>
<comment type="caution">
    <text evidence="2">The sequence shown here is derived from an EMBL/GenBank/DDBJ whole genome shotgun (WGS) entry which is preliminary data.</text>
</comment>
<dbReference type="OrthoDB" id="4156126at2759"/>
<feature type="region of interest" description="Disordered" evidence="1">
    <location>
        <begin position="212"/>
        <end position="232"/>
    </location>
</feature>
<name>A0A507AX87_9PEZI</name>
<sequence>MVPHRSHGRCRSLRSVSENASFLASPGPLESMLKTTTETGDIGIFTIRSVPKSHTSRRVHRSKPVDRSDALASQSSNAAIYIPPPIRDDRLLLPSYRDTTSEILSLYGSEGQRSVYSSLSRQCDGSGLRSYSMTSSVSRRLRSQGSDRTLFSQASSGILQRPRSPFPYPTRLKRPGVRPASPALTENGRVDYSRMVEIDRVSYRTVHGLYRPRYGQSPRRRPPLSLRNGPYRLPGAGSLGPYFVRPSPCDDGGFSGGETVHATGHEHENKRERRLQNPTPVVQPRRQNDLWESSTVPSATFYYDYSEEFDCSGGQPDDLSPWPLTRGSLGQPASEDSSTEFKDQSYQLETLGLGLVAIRAQARTGSHELLSYNHHNAQELQPSDAHFVSRARHVQARSPLQDATHGQTTAHQGHLDNNHYGTFVSQNNGTIAKMYDSPTDMTATSKSPERQVEIESPGKTTIHSEQAEILDPEDQLSIRTYSLSTIPDHDSGIAEESRNSILLVKAEDEHTQPERNASPSRSRENHSSLSRSQPTPTEGAQLQASLSADFAQPHNPGTPISAKL</sequence>
<evidence type="ECO:0000313" key="2">
    <source>
        <dbReference type="EMBL" id="TPX15395.1"/>
    </source>
</evidence>
<feature type="compositionally biased region" description="Basic and acidic residues" evidence="1">
    <location>
        <begin position="263"/>
        <end position="275"/>
    </location>
</feature>
<dbReference type="AlphaFoldDB" id="A0A507AX87"/>
<feature type="region of interest" description="Disordered" evidence="1">
    <location>
        <begin position="135"/>
        <end position="185"/>
    </location>
</feature>
<dbReference type="EMBL" id="SKBQ01000021">
    <property type="protein sequence ID" value="TPX15395.1"/>
    <property type="molecule type" value="Genomic_DNA"/>
</dbReference>
<accession>A0A507AX87</accession>
<evidence type="ECO:0000256" key="1">
    <source>
        <dbReference type="SAM" id="MobiDB-lite"/>
    </source>
</evidence>
<dbReference type="Proteomes" id="UP000319257">
    <property type="component" value="Unassembled WGS sequence"/>
</dbReference>